<dbReference type="AlphaFoldDB" id="A0A9X2YN41"/>
<dbReference type="InterPro" id="IPR051332">
    <property type="entry name" value="Fosfomycin_Res_Enzymes"/>
</dbReference>
<dbReference type="InterPro" id="IPR029068">
    <property type="entry name" value="Glyas_Bleomycin-R_OHBP_Dase"/>
</dbReference>
<protein>
    <submittedName>
        <fullName evidence="2">VOC family protein</fullName>
    </submittedName>
</protein>
<proteinExistence type="predicted"/>
<evidence type="ECO:0000259" key="1">
    <source>
        <dbReference type="PROSITE" id="PS51819"/>
    </source>
</evidence>
<dbReference type="Proteomes" id="UP001140293">
    <property type="component" value="Unassembled WGS sequence"/>
</dbReference>
<dbReference type="PANTHER" id="PTHR36113:SF3">
    <property type="entry name" value="SLL5075 PROTEIN"/>
    <property type="match status" value="1"/>
</dbReference>
<keyword evidence="3" id="KW-1185">Reference proteome</keyword>
<evidence type="ECO:0000313" key="2">
    <source>
        <dbReference type="EMBL" id="MCV7170410.1"/>
    </source>
</evidence>
<gene>
    <name evidence="2" type="ORF">H7I41_10840</name>
</gene>
<dbReference type="PROSITE" id="PS51819">
    <property type="entry name" value="VOC"/>
    <property type="match status" value="1"/>
</dbReference>
<sequence>MPDVTEPRWTHVALPVNDLNRSVAFFEALTPLVLVKRNENETLRGAWLSNAGQVETPFVLVLGEFKGEEGRKFGLDPEKSISILTPWAHLGMEFPTRDEVDQVAAKARDMGLDFAWGPIDMGGDIGYTVGIIDPDGNTIEFTHDQKVFATIRELWG</sequence>
<dbReference type="Pfam" id="PF00903">
    <property type="entry name" value="Glyoxalase"/>
    <property type="match status" value="1"/>
</dbReference>
<dbReference type="CDD" id="cd06587">
    <property type="entry name" value="VOC"/>
    <property type="match status" value="1"/>
</dbReference>
<dbReference type="InterPro" id="IPR037523">
    <property type="entry name" value="VOC_core"/>
</dbReference>
<dbReference type="RefSeq" id="WP_264012597.1">
    <property type="nucleotide sequence ID" value="NZ_JACKSJ010000085.1"/>
</dbReference>
<reference evidence="2" key="2">
    <citation type="journal article" date="2022" name="BMC Genomics">
        <title>Comparative genome analysis of mycobacteria focusing on tRNA and non-coding RNA.</title>
        <authorList>
            <person name="Behra P.R.K."/>
            <person name="Pettersson B.M.F."/>
            <person name="Ramesh M."/>
            <person name="Das S."/>
            <person name="Dasgupta S."/>
            <person name="Kirsebom L.A."/>
        </authorList>
    </citation>
    <scope>NUCLEOTIDE SEQUENCE</scope>
    <source>
        <strain evidence="2">DSM 44615</strain>
    </source>
</reference>
<name>A0A9X2YN41_9MYCO</name>
<reference evidence="2" key="1">
    <citation type="submission" date="2020-07" db="EMBL/GenBank/DDBJ databases">
        <authorList>
            <person name="Pettersson B.M.F."/>
            <person name="Behra P.R.K."/>
            <person name="Ramesh M."/>
            <person name="Das S."/>
            <person name="Dasgupta S."/>
            <person name="Kirsebom L.A."/>
        </authorList>
    </citation>
    <scope>NUCLEOTIDE SEQUENCE</scope>
    <source>
        <strain evidence="2">DSM 44615</strain>
    </source>
</reference>
<organism evidence="2 3">
    <name type="scientific">[Mycobacterium] manitobense</name>
    <dbReference type="NCBI Taxonomy" id="190147"/>
    <lineage>
        <taxon>Bacteria</taxon>
        <taxon>Bacillati</taxon>
        <taxon>Actinomycetota</taxon>
        <taxon>Actinomycetes</taxon>
        <taxon>Mycobacteriales</taxon>
        <taxon>Mycobacteriaceae</taxon>
        <taxon>Mycolicibacterium</taxon>
    </lineage>
</organism>
<comment type="caution">
    <text evidence="2">The sequence shown here is derived from an EMBL/GenBank/DDBJ whole genome shotgun (WGS) entry which is preliminary data.</text>
</comment>
<evidence type="ECO:0000313" key="3">
    <source>
        <dbReference type="Proteomes" id="UP001140293"/>
    </source>
</evidence>
<accession>A0A9X2YN41</accession>
<dbReference type="EMBL" id="JACKSJ010000085">
    <property type="protein sequence ID" value="MCV7170410.1"/>
    <property type="molecule type" value="Genomic_DNA"/>
</dbReference>
<dbReference type="PANTHER" id="PTHR36113">
    <property type="entry name" value="LYASE, PUTATIVE-RELATED-RELATED"/>
    <property type="match status" value="1"/>
</dbReference>
<dbReference type="SUPFAM" id="SSF54593">
    <property type="entry name" value="Glyoxalase/Bleomycin resistance protein/Dihydroxybiphenyl dioxygenase"/>
    <property type="match status" value="1"/>
</dbReference>
<dbReference type="Gene3D" id="3.10.180.10">
    <property type="entry name" value="2,3-Dihydroxybiphenyl 1,2-Dioxygenase, domain 1"/>
    <property type="match status" value="1"/>
</dbReference>
<dbReference type="InterPro" id="IPR004360">
    <property type="entry name" value="Glyas_Fos-R_dOase_dom"/>
</dbReference>
<feature type="domain" description="VOC" evidence="1">
    <location>
        <begin position="8"/>
        <end position="144"/>
    </location>
</feature>